<keyword evidence="6 7" id="KW-0472">Membrane</keyword>
<dbReference type="GO" id="GO:0005886">
    <property type="term" value="C:plasma membrane"/>
    <property type="evidence" value="ECO:0007669"/>
    <property type="project" value="UniProtKB-SubCell"/>
</dbReference>
<feature type="domain" description="Type II secretion system protein GspF" evidence="8">
    <location>
        <begin position="21"/>
        <end position="144"/>
    </location>
</feature>
<keyword evidence="4 7" id="KW-0812">Transmembrane</keyword>
<evidence type="ECO:0000313" key="10">
    <source>
        <dbReference type="Proteomes" id="UP000326687"/>
    </source>
</evidence>
<keyword evidence="5 7" id="KW-1133">Transmembrane helix</keyword>
<dbReference type="Gene3D" id="1.20.81.30">
    <property type="entry name" value="Type II secretion system (T2SS), domain F"/>
    <property type="match status" value="2"/>
</dbReference>
<feature type="transmembrane region" description="Helical" evidence="7">
    <location>
        <begin position="125"/>
        <end position="146"/>
    </location>
</feature>
<dbReference type="AlphaFoldDB" id="A0A5N3S8M9"/>
<dbReference type="PANTHER" id="PTHR30012">
    <property type="entry name" value="GENERAL SECRETION PATHWAY PROTEIN"/>
    <property type="match status" value="1"/>
</dbReference>
<feature type="domain" description="Type II secretion system protein GspF" evidence="8">
    <location>
        <begin position="220"/>
        <end position="339"/>
    </location>
</feature>
<dbReference type="Proteomes" id="UP000326687">
    <property type="component" value="Unassembled WGS sequence"/>
</dbReference>
<sequence>MLSKMKIGTARHLSVQDRISFYDKCSSMLEEGISLFLAIQQMQDIAAKTRNKKKEQLYGKWLKEFKKGSKLEKIFKGYVPESELIVLAVAEKTGELVVAFKALSDMATLKQKIKNEVLAATLKPLFSVAVAIGVVVFFSIKVFPVFEQAIPLDKWPTISSTMYSVGKFFTSCQSIFMVLAILGFVLLLRYYCVYSKSSIRMKLDPLPPFCTHKSISATYFLQSLAVLLSSGVSLVESIKIIERNSKGWIEDKTEKMTKNIRKGQASHDIINVGLFDIETMADVAIFLERGNMGKNIAKIAQRTEARLDKHFKKLATNINTAILALLAVLTGCIYYSIFMLTQLIGK</sequence>
<evidence type="ECO:0000256" key="5">
    <source>
        <dbReference type="ARBA" id="ARBA00022989"/>
    </source>
</evidence>
<dbReference type="Pfam" id="PF00482">
    <property type="entry name" value="T2SSF"/>
    <property type="match status" value="2"/>
</dbReference>
<evidence type="ECO:0000256" key="7">
    <source>
        <dbReference type="SAM" id="Phobius"/>
    </source>
</evidence>
<accession>A0A5N3S8M9</accession>
<dbReference type="InterPro" id="IPR003004">
    <property type="entry name" value="GspF/PilC"/>
</dbReference>
<name>A0A5N3S8M9_9VIBR</name>
<evidence type="ECO:0000256" key="1">
    <source>
        <dbReference type="ARBA" id="ARBA00004651"/>
    </source>
</evidence>
<evidence type="ECO:0000259" key="8">
    <source>
        <dbReference type="Pfam" id="PF00482"/>
    </source>
</evidence>
<keyword evidence="3" id="KW-1003">Cell membrane</keyword>
<dbReference type="RefSeq" id="WP_150893915.1">
    <property type="nucleotide sequence ID" value="NZ_VXDD01000001.1"/>
</dbReference>
<evidence type="ECO:0000313" key="9">
    <source>
        <dbReference type="EMBL" id="KAB0303170.1"/>
    </source>
</evidence>
<gene>
    <name evidence="9" type="ORF">F2Z80_03990</name>
</gene>
<evidence type="ECO:0000256" key="6">
    <source>
        <dbReference type="ARBA" id="ARBA00023136"/>
    </source>
</evidence>
<comment type="subcellular location">
    <subcellularLocation>
        <location evidence="1">Cell membrane</location>
        <topology evidence="1">Multi-pass membrane protein</topology>
    </subcellularLocation>
</comment>
<evidence type="ECO:0000256" key="3">
    <source>
        <dbReference type="ARBA" id="ARBA00022475"/>
    </source>
</evidence>
<feature type="transmembrane region" description="Helical" evidence="7">
    <location>
        <begin position="314"/>
        <end position="337"/>
    </location>
</feature>
<evidence type="ECO:0000256" key="4">
    <source>
        <dbReference type="ARBA" id="ARBA00022692"/>
    </source>
</evidence>
<proteinExistence type="inferred from homology"/>
<dbReference type="InterPro" id="IPR042094">
    <property type="entry name" value="T2SS_GspF_sf"/>
</dbReference>
<comment type="similarity">
    <text evidence="2">Belongs to the GSP F family.</text>
</comment>
<organism evidence="9 10">
    <name type="scientific">Vibrio fortis</name>
    <dbReference type="NCBI Taxonomy" id="212667"/>
    <lineage>
        <taxon>Bacteria</taxon>
        <taxon>Pseudomonadati</taxon>
        <taxon>Pseudomonadota</taxon>
        <taxon>Gammaproteobacteria</taxon>
        <taxon>Vibrionales</taxon>
        <taxon>Vibrionaceae</taxon>
        <taxon>Vibrio</taxon>
    </lineage>
</organism>
<dbReference type="InterPro" id="IPR018076">
    <property type="entry name" value="T2SS_GspF_dom"/>
</dbReference>
<dbReference type="PANTHER" id="PTHR30012:SF0">
    <property type="entry name" value="TYPE II SECRETION SYSTEM PROTEIN F-RELATED"/>
    <property type="match status" value="1"/>
</dbReference>
<protein>
    <recommendedName>
        <fullName evidence="8">Type II secretion system protein GspF domain-containing protein</fullName>
    </recommendedName>
</protein>
<comment type="caution">
    <text evidence="9">The sequence shown here is derived from an EMBL/GenBank/DDBJ whole genome shotgun (WGS) entry which is preliminary data.</text>
</comment>
<dbReference type="EMBL" id="VXDD01000001">
    <property type="protein sequence ID" value="KAB0303170.1"/>
    <property type="molecule type" value="Genomic_DNA"/>
</dbReference>
<evidence type="ECO:0000256" key="2">
    <source>
        <dbReference type="ARBA" id="ARBA00005745"/>
    </source>
</evidence>
<reference evidence="9 10" key="1">
    <citation type="submission" date="2019-09" db="EMBL/GenBank/DDBJ databases">
        <title>Vibrio Fortis S7-72.</title>
        <authorList>
            <person name="Das S.K."/>
        </authorList>
    </citation>
    <scope>NUCLEOTIDE SEQUENCE [LARGE SCALE GENOMIC DNA]</scope>
    <source>
        <strain evidence="9 10">S7-72</strain>
    </source>
</reference>
<feature type="transmembrane region" description="Helical" evidence="7">
    <location>
        <begin position="166"/>
        <end position="192"/>
    </location>
</feature>